<dbReference type="Proteomes" id="UP000179441">
    <property type="component" value="Unassembled WGS sequence"/>
</dbReference>
<accession>A0A1S1LYH8</accession>
<dbReference type="AlphaFoldDB" id="A0A1S1LYH8"/>
<evidence type="ECO:0000313" key="2">
    <source>
        <dbReference type="Proteomes" id="UP000179441"/>
    </source>
</evidence>
<protein>
    <submittedName>
        <fullName evidence="1">Transcriptional regulator</fullName>
    </submittedName>
</protein>
<name>A0A1S1LYH8_MYCCH</name>
<sequence>MAAIAQSEGLVNPTELQVQLRFAAQSSIQDAVRDLVAVGLLSRVDGDGRVFYRRNPHALWTAAIDLLAQALAAEATYDSLS</sequence>
<dbReference type="EMBL" id="MLIS01000004">
    <property type="protein sequence ID" value="OHU76156.1"/>
    <property type="molecule type" value="Genomic_DNA"/>
</dbReference>
<keyword evidence="2" id="KW-1185">Reference proteome</keyword>
<evidence type="ECO:0000313" key="1">
    <source>
        <dbReference type="EMBL" id="OHU76156.1"/>
    </source>
</evidence>
<proteinExistence type="predicted"/>
<reference evidence="1 2" key="1">
    <citation type="submission" date="2016-10" db="EMBL/GenBank/DDBJ databases">
        <title>Evaluation of Human, Veterinary and Environmental Mycobacterium chelonae Isolates by Core Genome Phylogenomic Analysis, Targeted Gene Comparison, and Anti-microbial Susceptibility Patterns: A Tale of Mistaken Identities.</title>
        <authorList>
            <person name="Fogelson S.B."/>
            <person name="Camus A.C."/>
            <person name="Lorenz W."/>
            <person name="Vasireddy R."/>
            <person name="Vasireddy S."/>
            <person name="Smith T."/>
            <person name="Brown-Elliott B.A."/>
            <person name="Wallace R.J.Jr."/>
            <person name="Hasan N.A."/>
            <person name="Reischl U."/>
            <person name="Sanchez S."/>
        </authorList>
    </citation>
    <scope>NUCLEOTIDE SEQUENCE [LARGE SCALE GENOMIC DNA]</scope>
    <source>
        <strain evidence="1 2">15518</strain>
    </source>
</reference>
<gene>
    <name evidence="1" type="ORF">BKG84_24835</name>
</gene>
<comment type="caution">
    <text evidence="1">The sequence shown here is derived from an EMBL/GenBank/DDBJ whole genome shotgun (WGS) entry which is preliminary data.</text>
</comment>
<organism evidence="1 2">
    <name type="scientific">Mycobacteroides chelonae</name>
    <name type="common">Mycobacterium chelonae</name>
    <dbReference type="NCBI Taxonomy" id="1774"/>
    <lineage>
        <taxon>Bacteria</taxon>
        <taxon>Bacillati</taxon>
        <taxon>Actinomycetota</taxon>
        <taxon>Actinomycetes</taxon>
        <taxon>Mycobacteriales</taxon>
        <taxon>Mycobacteriaceae</taxon>
        <taxon>Mycobacteroides</taxon>
    </lineage>
</organism>